<comment type="caution">
    <text evidence="8">The sequence shown here is derived from an EMBL/GenBank/DDBJ whole genome shotgun (WGS) entry which is preliminary data.</text>
</comment>
<dbReference type="Gene3D" id="3.40.309.10">
    <property type="entry name" value="Aldehyde Dehydrogenase, Chain A, domain 2"/>
    <property type="match status" value="1"/>
</dbReference>
<dbReference type="FunFam" id="3.40.309.10:FF:000009">
    <property type="entry name" value="Aldehyde dehydrogenase A"/>
    <property type="match status" value="1"/>
</dbReference>
<gene>
    <name evidence="8" type="ORF">ERL59_08625</name>
</gene>
<dbReference type="PIRSF" id="PIRSF036492">
    <property type="entry name" value="ALDH"/>
    <property type="match status" value="1"/>
</dbReference>
<evidence type="ECO:0000256" key="3">
    <source>
        <dbReference type="PIRNR" id="PIRNR036492"/>
    </source>
</evidence>
<evidence type="ECO:0000313" key="9">
    <source>
        <dbReference type="Proteomes" id="UP000448943"/>
    </source>
</evidence>
<protein>
    <recommendedName>
        <fullName evidence="3">Aldehyde dehydrogenase</fullName>
    </recommendedName>
</protein>
<dbReference type="Gene3D" id="3.40.605.10">
    <property type="entry name" value="Aldehyde Dehydrogenase, Chain A, domain 1"/>
    <property type="match status" value="1"/>
</dbReference>
<keyword evidence="2 3" id="KW-0560">Oxidoreductase</keyword>
<dbReference type="SUPFAM" id="SSF53720">
    <property type="entry name" value="ALDH-like"/>
    <property type="match status" value="1"/>
</dbReference>
<sequence length="510" mass="57242">MEALEVMNPISGDTIGFVNTTPLHTTTLMYDQARKAFNIWQNKSIKERLHYISKLKHTIVEQLEEGIDIIHQDAGKPKVEAITADLFTVLDTIAYLEKHAEKTLKIQKAKTPIALIGKKSYTSYHPRGVVLVISPWNYPFQLAMNPVINALLAGNCVILKPSEVTPLVGQWMESLFEQAGFPEHVIQVAHGGKELGAKLVSEKPDYIFFTGSDRTGKMIQQEAAKHLIPTSLELGGKDPMIVFQDAHFDRAVRGALWGSLTNYGQVCMSVERIYVEKKIYESFILELKNELQKLKTEPSDDADLGSMTFENQLQVVQNHVTSAVSKGAKIFSGNRSTLHEQKGMRIEPVILTNVNHEMEAIQEETFGPVINVIPFENEAEVIQLANDTRYGLSASVWSKDLNKAKRVAGRLAAGSVVVNDVIITIANPYLPFGGIKDSGIGRYHAQVGLQIFCHQKSIMVDRGIKKSEVNWFPYEGKLPHFKNFITSWYGKRKNVIKFLSSYFQLLRKSK</sequence>
<evidence type="ECO:0000256" key="1">
    <source>
        <dbReference type="ARBA" id="ARBA00009986"/>
    </source>
</evidence>
<evidence type="ECO:0000256" key="2">
    <source>
        <dbReference type="ARBA" id="ARBA00023002"/>
    </source>
</evidence>
<feature type="active site" evidence="4">
    <location>
        <position position="267"/>
    </location>
</feature>
<keyword evidence="9" id="KW-1185">Reference proteome</keyword>
<dbReference type="InterPro" id="IPR016163">
    <property type="entry name" value="Ald_DH_C"/>
</dbReference>
<organism evidence="8 9">
    <name type="scientific">Chengkuizengella marina</name>
    <dbReference type="NCBI Taxonomy" id="2507566"/>
    <lineage>
        <taxon>Bacteria</taxon>
        <taxon>Bacillati</taxon>
        <taxon>Bacillota</taxon>
        <taxon>Bacilli</taxon>
        <taxon>Bacillales</taxon>
        <taxon>Paenibacillaceae</taxon>
        <taxon>Chengkuizengella</taxon>
    </lineage>
</organism>
<evidence type="ECO:0000259" key="7">
    <source>
        <dbReference type="Pfam" id="PF00171"/>
    </source>
</evidence>
<evidence type="ECO:0000256" key="5">
    <source>
        <dbReference type="PROSITE-ProRule" id="PRU10007"/>
    </source>
</evidence>
<dbReference type="EMBL" id="SIJB01000020">
    <property type="protein sequence ID" value="NBI29022.1"/>
    <property type="molecule type" value="Genomic_DNA"/>
</dbReference>
<proteinExistence type="inferred from homology"/>
<reference evidence="8 9" key="1">
    <citation type="submission" date="2019-01" db="EMBL/GenBank/DDBJ databases">
        <title>Chengkuizengella sp. nov., isolated from deep-sea sediment of East Pacific Ocean.</title>
        <authorList>
            <person name="Yang J."/>
            <person name="Lai Q."/>
            <person name="Shao Z."/>
        </authorList>
    </citation>
    <scope>NUCLEOTIDE SEQUENCE [LARGE SCALE GENOMIC DNA]</scope>
    <source>
        <strain evidence="8 9">YPA3-1-1</strain>
    </source>
</reference>
<dbReference type="OrthoDB" id="9762913at2"/>
<dbReference type="GO" id="GO:0006081">
    <property type="term" value="P:aldehyde metabolic process"/>
    <property type="evidence" value="ECO:0007669"/>
    <property type="project" value="InterPro"/>
</dbReference>
<dbReference type="PROSITE" id="PS00687">
    <property type="entry name" value="ALDEHYDE_DEHYDR_GLU"/>
    <property type="match status" value="1"/>
</dbReference>
<dbReference type="AlphaFoldDB" id="A0A6N9Q1D8"/>
<dbReference type="InterPro" id="IPR012394">
    <property type="entry name" value="Aldehyde_DH_NAD(P)"/>
</dbReference>
<feature type="domain" description="Aldehyde dehydrogenase" evidence="7">
    <location>
        <begin position="3"/>
        <end position="458"/>
    </location>
</feature>
<comment type="similarity">
    <text evidence="1 3 6">Belongs to the aldehyde dehydrogenase family.</text>
</comment>
<dbReference type="PANTHER" id="PTHR11699">
    <property type="entry name" value="ALDEHYDE DEHYDROGENASE-RELATED"/>
    <property type="match status" value="1"/>
</dbReference>
<dbReference type="InterPro" id="IPR016161">
    <property type="entry name" value="Ald_DH/histidinol_DH"/>
</dbReference>
<dbReference type="InterPro" id="IPR029510">
    <property type="entry name" value="Ald_DH_CS_GLU"/>
</dbReference>
<dbReference type="Proteomes" id="UP000448943">
    <property type="component" value="Unassembled WGS sequence"/>
</dbReference>
<dbReference type="CDD" id="cd07099">
    <property type="entry name" value="ALDH_DDALDH"/>
    <property type="match status" value="1"/>
</dbReference>
<dbReference type="Pfam" id="PF00171">
    <property type="entry name" value="Aldedh"/>
    <property type="match status" value="1"/>
</dbReference>
<dbReference type="InterPro" id="IPR016162">
    <property type="entry name" value="Ald_DH_N"/>
</dbReference>
<evidence type="ECO:0000256" key="6">
    <source>
        <dbReference type="RuleBase" id="RU003345"/>
    </source>
</evidence>
<dbReference type="GO" id="GO:0016620">
    <property type="term" value="F:oxidoreductase activity, acting on the aldehyde or oxo group of donors, NAD or NADP as acceptor"/>
    <property type="evidence" value="ECO:0007669"/>
    <property type="project" value="InterPro"/>
</dbReference>
<dbReference type="RefSeq" id="WP_160645821.1">
    <property type="nucleotide sequence ID" value="NZ_SIJB01000020.1"/>
</dbReference>
<evidence type="ECO:0000313" key="8">
    <source>
        <dbReference type="EMBL" id="NBI29022.1"/>
    </source>
</evidence>
<accession>A0A6N9Q1D8</accession>
<evidence type="ECO:0000256" key="4">
    <source>
        <dbReference type="PIRSR" id="PIRSR036492-1"/>
    </source>
</evidence>
<dbReference type="InterPro" id="IPR015590">
    <property type="entry name" value="Aldehyde_DH_dom"/>
</dbReference>
<name>A0A6N9Q1D8_9BACL</name>
<feature type="active site" evidence="4 5">
    <location>
        <position position="233"/>
    </location>
</feature>